<protein>
    <submittedName>
        <fullName evidence="6">Eicosanoid and glutathione metabolism membrane protein</fullName>
    </submittedName>
</protein>
<dbReference type="InterPro" id="IPR023352">
    <property type="entry name" value="MAPEG-like_dom_sf"/>
</dbReference>
<dbReference type="Proteomes" id="UP000028981">
    <property type="component" value="Unassembled WGS sequence"/>
</dbReference>
<dbReference type="AlphaFoldDB" id="A0A087LZL5"/>
<evidence type="ECO:0000256" key="3">
    <source>
        <dbReference type="ARBA" id="ARBA00022989"/>
    </source>
</evidence>
<reference evidence="6 7" key="1">
    <citation type="submission" date="2014-08" db="EMBL/GenBank/DDBJ databases">
        <authorList>
            <person name="Hassan Y.I."/>
            <person name="Lepp D."/>
            <person name="Zhou T."/>
        </authorList>
    </citation>
    <scope>NUCLEOTIDE SEQUENCE [LARGE SCALE GENOMIC DNA]</scope>
    <source>
        <strain evidence="6 7">IFO13584</strain>
    </source>
</reference>
<evidence type="ECO:0000256" key="1">
    <source>
        <dbReference type="ARBA" id="ARBA00004370"/>
    </source>
</evidence>
<dbReference type="PANTHER" id="PTHR35814">
    <property type="match status" value="1"/>
</dbReference>
<evidence type="ECO:0000313" key="7">
    <source>
        <dbReference type="Proteomes" id="UP000028981"/>
    </source>
</evidence>
<keyword evidence="2 5" id="KW-0812">Transmembrane</keyword>
<keyword evidence="7" id="KW-1185">Reference proteome</keyword>
<evidence type="ECO:0000256" key="5">
    <source>
        <dbReference type="SAM" id="Phobius"/>
    </source>
</evidence>
<dbReference type="OrthoDB" id="7619858at2"/>
<feature type="transmembrane region" description="Helical" evidence="5">
    <location>
        <begin position="111"/>
        <end position="129"/>
    </location>
</feature>
<keyword evidence="3 5" id="KW-1133">Transmembrane helix</keyword>
<comment type="subcellular location">
    <subcellularLocation>
        <location evidence="1">Membrane</location>
    </subcellularLocation>
</comment>
<evidence type="ECO:0000256" key="4">
    <source>
        <dbReference type="ARBA" id="ARBA00023136"/>
    </source>
</evidence>
<dbReference type="RefSeq" id="WP_035085066.1">
    <property type="nucleotide sequence ID" value="NZ_JQGC01000015.1"/>
</dbReference>
<accession>A0A087LZL5</accession>
<dbReference type="PANTHER" id="PTHR35814:SF1">
    <property type="entry name" value="GLUTATHIONE S-TRANSFERASE-RELATED"/>
    <property type="match status" value="1"/>
</dbReference>
<dbReference type="Gene3D" id="1.20.120.550">
    <property type="entry name" value="Membrane associated eicosanoid/glutathione metabolism-like domain"/>
    <property type="match status" value="1"/>
</dbReference>
<evidence type="ECO:0000313" key="6">
    <source>
        <dbReference type="EMBL" id="KFL30068.1"/>
    </source>
</evidence>
<dbReference type="STRING" id="46914.JP75_15780"/>
<sequence length="132" mass="14313">MPLTATTLYSLPLILIWLVLFVRVSATRAQYNQSFGDGGHADLLQKIRQHGNFIEWVPFVLLLMLLAEAQGTSAIWLHIAGALLVLGRLVHPFGLPPGNAAHPLRYLGNGSNFLAVAVLVVCLVLILLGRPA</sequence>
<dbReference type="EMBL" id="JQGC01000015">
    <property type="protein sequence ID" value="KFL30068.1"/>
    <property type="molecule type" value="Genomic_DNA"/>
</dbReference>
<organism evidence="6 7">
    <name type="scientific">Devosia riboflavina</name>
    <dbReference type="NCBI Taxonomy" id="46914"/>
    <lineage>
        <taxon>Bacteria</taxon>
        <taxon>Pseudomonadati</taxon>
        <taxon>Pseudomonadota</taxon>
        <taxon>Alphaproteobacteria</taxon>
        <taxon>Hyphomicrobiales</taxon>
        <taxon>Devosiaceae</taxon>
        <taxon>Devosia</taxon>
    </lineage>
</organism>
<dbReference type="Pfam" id="PF01124">
    <property type="entry name" value="MAPEG"/>
    <property type="match status" value="1"/>
</dbReference>
<dbReference type="SUPFAM" id="SSF161084">
    <property type="entry name" value="MAPEG domain-like"/>
    <property type="match status" value="1"/>
</dbReference>
<comment type="caution">
    <text evidence="6">The sequence shown here is derived from an EMBL/GenBank/DDBJ whole genome shotgun (WGS) entry which is preliminary data.</text>
</comment>
<dbReference type="GO" id="GO:0016020">
    <property type="term" value="C:membrane"/>
    <property type="evidence" value="ECO:0007669"/>
    <property type="project" value="UniProtKB-SubCell"/>
</dbReference>
<dbReference type="InterPro" id="IPR001129">
    <property type="entry name" value="Membr-assoc_MAPEG"/>
</dbReference>
<name>A0A087LZL5_9HYPH</name>
<feature type="transmembrane region" description="Helical" evidence="5">
    <location>
        <begin position="74"/>
        <end position="91"/>
    </location>
</feature>
<gene>
    <name evidence="6" type="ORF">JP75_15780</name>
</gene>
<keyword evidence="4 5" id="KW-0472">Membrane</keyword>
<proteinExistence type="predicted"/>
<evidence type="ECO:0000256" key="2">
    <source>
        <dbReference type="ARBA" id="ARBA00022692"/>
    </source>
</evidence>